<dbReference type="NCBIfam" id="NF006534">
    <property type="entry name" value="PRK09014.1"/>
    <property type="match status" value="1"/>
</dbReference>
<protein>
    <submittedName>
        <fullName evidence="5">Transcription antitermination protein RfaH</fullName>
    </submittedName>
</protein>
<evidence type="ECO:0000313" key="5">
    <source>
        <dbReference type="EMBL" id="GGW58773.1"/>
    </source>
</evidence>
<dbReference type="InterPro" id="IPR008991">
    <property type="entry name" value="Translation_prot_SH3-like_sf"/>
</dbReference>
<dbReference type="PANTHER" id="PTHR30265:SF7">
    <property type="entry name" value="TRANSCRIPTION ANTITERMINATION PROTEIN RFAH"/>
    <property type="match status" value="1"/>
</dbReference>
<name>A0ABQ2WIW4_9ALTE</name>
<proteinExistence type="predicted"/>
<dbReference type="SMART" id="SM00738">
    <property type="entry name" value="NGN"/>
    <property type="match status" value="1"/>
</dbReference>
<keyword evidence="1" id="KW-0889">Transcription antitermination</keyword>
<dbReference type="InterPro" id="IPR043425">
    <property type="entry name" value="NusG-like"/>
</dbReference>
<dbReference type="RefSeq" id="WP_189481819.1">
    <property type="nucleotide sequence ID" value="NZ_BMYR01000005.1"/>
</dbReference>
<dbReference type="Pfam" id="PF02357">
    <property type="entry name" value="NusG"/>
    <property type="match status" value="1"/>
</dbReference>
<dbReference type="PANTHER" id="PTHR30265">
    <property type="entry name" value="RHO-INTERACTING TRANSCRIPTION TERMINATION FACTOR NUSG"/>
    <property type="match status" value="1"/>
</dbReference>
<dbReference type="Gene3D" id="3.30.70.940">
    <property type="entry name" value="NusG, N-terminal domain"/>
    <property type="match status" value="1"/>
</dbReference>
<comment type="caution">
    <text evidence="5">The sequence shown here is derived from an EMBL/GenBank/DDBJ whole genome shotgun (WGS) entry which is preliminary data.</text>
</comment>
<reference evidence="6" key="1">
    <citation type="journal article" date="2019" name="Int. J. Syst. Evol. Microbiol.">
        <title>The Global Catalogue of Microorganisms (GCM) 10K type strain sequencing project: providing services to taxonomists for standard genome sequencing and annotation.</title>
        <authorList>
            <consortium name="The Broad Institute Genomics Platform"/>
            <consortium name="The Broad Institute Genome Sequencing Center for Infectious Disease"/>
            <person name="Wu L."/>
            <person name="Ma J."/>
        </authorList>
    </citation>
    <scope>NUCLEOTIDE SEQUENCE [LARGE SCALE GENOMIC DNA]</scope>
    <source>
        <strain evidence="6">KCTC 23723</strain>
    </source>
</reference>
<evidence type="ECO:0000256" key="2">
    <source>
        <dbReference type="ARBA" id="ARBA00023015"/>
    </source>
</evidence>
<feature type="domain" description="NusG-like N-terminal" evidence="4">
    <location>
        <begin position="1"/>
        <end position="99"/>
    </location>
</feature>
<accession>A0ABQ2WIW4</accession>
<dbReference type="Proteomes" id="UP000634667">
    <property type="component" value="Unassembled WGS sequence"/>
</dbReference>
<keyword evidence="3" id="KW-0804">Transcription</keyword>
<keyword evidence="2" id="KW-0805">Transcription regulation</keyword>
<organism evidence="5 6">
    <name type="scientific">Alishewanella tabrizica</name>
    <dbReference type="NCBI Taxonomy" id="671278"/>
    <lineage>
        <taxon>Bacteria</taxon>
        <taxon>Pseudomonadati</taxon>
        <taxon>Pseudomonadota</taxon>
        <taxon>Gammaproteobacteria</taxon>
        <taxon>Alteromonadales</taxon>
        <taxon>Alteromonadaceae</taxon>
        <taxon>Alishewanella</taxon>
    </lineage>
</organism>
<dbReference type="SUPFAM" id="SSF82679">
    <property type="entry name" value="N-utilization substance G protein NusG, N-terminal domain"/>
    <property type="match status" value="1"/>
</dbReference>
<dbReference type="NCBIfam" id="TIGR01955">
    <property type="entry name" value="RfaH"/>
    <property type="match status" value="1"/>
</dbReference>
<evidence type="ECO:0000256" key="3">
    <source>
        <dbReference type="ARBA" id="ARBA00023163"/>
    </source>
</evidence>
<evidence type="ECO:0000256" key="1">
    <source>
        <dbReference type="ARBA" id="ARBA00022814"/>
    </source>
</evidence>
<gene>
    <name evidence="5" type="primary">rfaH</name>
    <name evidence="5" type="ORF">GCM10008111_13470</name>
</gene>
<evidence type="ECO:0000313" key="6">
    <source>
        <dbReference type="Proteomes" id="UP000634667"/>
    </source>
</evidence>
<evidence type="ECO:0000259" key="4">
    <source>
        <dbReference type="SMART" id="SM00738"/>
    </source>
</evidence>
<dbReference type="CDD" id="cd09892">
    <property type="entry name" value="NGN_SP_RfaH"/>
    <property type="match status" value="1"/>
</dbReference>
<dbReference type="InterPro" id="IPR010215">
    <property type="entry name" value="Transcription_antiterm_RfaH"/>
</dbReference>
<sequence length="164" mass="18247">MDSWLVIYSKAREEARAQAHLQNQGFETFSPVFYARKNRAGKAIIHTEPLFPRYVFVKFPSVPNLSTIRSTRGVAGLVKFGNELAKVPDSLITTLRHNQLALEQVPATQLFKKGDTLAILAGPFAHLNGVFEMADGEHRSIILLKFLGQSLQLSVENTVLSRAN</sequence>
<dbReference type="InterPro" id="IPR006645">
    <property type="entry name" value="NGN-like_dom"/>
</dbReference>
<keyword evidence="6" id="KW-1185">Reference proteome</keyword>
<dbReference type="EMBL" id="BMYR01000005">
    <property type="protein sequence ID" value="GGW58773.1"/>
    <property type="molecule type" value="Genomic_DNA"/>
</dbReference>
<dbReference type="SUPFAM" id="SSF50104">
    <property type="entry name" value="Translation proteins SH3-like domain"/>
    <property type="match status" value="1"/>
</dbReference>
<dbReference type="InterPro" id="IPR036735">
    <property type="entry name" value="NGN_dom_sf"/>
</dbReference>